<evidence type="ECO:0000256" key="4">
    <source>
        <dbReference type="ARBA" id="ARBA00022475"/>
    </source>
</evidence>
<feature type="transmembrane region" description="Helical" evidence="8">
    <location>
        <begin position="170"/>
        <end position="192"/>
    </location>
</feature>
<dbReference type="PANTHER" id="PTHR42718:SF9">
    <property type="entry name" value="MAJOR FACILITATOR SUPERFAMILY MULTIDRUG TRANSPORTER MFSC"/>
    <property type="match status" value="1"/>
</dbReference>
<dbReference type="Pfam" id="PF07690">
    <property type="entry name" value="MFS_1"/>
    <property type="match status" value="1"/>
</dbReference>
<evidence type="ECO:0000256" key="7">
    <source>
        <dbReference type="ARBA" id="ARBA00023136"/>
    </source>
</evidence>
<dbReference type="CDD" id="cd17503">
    <property type="entry name" value="MFS_LmrB_MDR_like"/>
    <property type="match status" value="1"/>
</dbReference>
<name>A0A1T5BT91_9SPHN</name>
<feature type="transmembrane region" description="Helical" evidence="8">
    <location>
        <begin position="56"/>
        <end position="77"/>
    </location>
</feature>
<keyword evidence="5 8" id="KW-0812">Transmembrane</keyword>
<keyword evidence="11" id="KW-1185">Reference proteome</keyword>
<evidence type="ECO:0000313" key="10">
    <source>
        <dbReference type="EMBL" id="SKB50100.1"/>
    </source>
</evidence>
<feature type="transmembrane region" description="Helical" evidence="8">
    <location>
        <begin position="475"/>
        <end position="493"/>
    </location>
</feature>
<dbReference type="PANTHER" id="PTHR42718">
    <property type="entry name" value="MAJOR FACILITATOR SUPERFAMILY MULTIDRUG TRANSPORTER MFSC"/>
    <property type="match status" value="1"/>
</dbReference>
<reference evidence="11" key="1">
    <citation type="submission" date="2017-02" db="EMBL/GenBank/DDBJ databases">
        <authorList>
            <person name="Varghese N."/>
            <person name="Submissions S."/>
        </authorList>
    </citation>
    <scope>NUCLEOTIDE SEQUENCE [LARGE SCALE GENOMIC DNA]</scope>
    <source>
        <strain evidence="11">UM2</strain>
    </source>
</reference>
<evidence type="ECO:0000256" key="5">
    <source>
        <dbReference type="ARBA" id="ARBA00022692"/>
    </source>
</evidence>
<dbReference type="OrthoDB" id="9812221at2"/>
<dbReference type="InterPro" id="IPR020846">
    <property type="entry name" value="MFS_dom"/>
</dbReference>
<evidence type="ECO:0000256" key="6">
    <source>
        <dbReference type="ARBA" id="ARBA00022989"/>
    </source>
</evidence>
<evidence type="ECO:0000259" key="9">
    <source>
        <dbReference type="PROSITE" id="PS50850"/>
    </source>
</evidence>
<dbReference type="InterPro" id="IPR011701">
    <property type="entry name" value="MFS"/>
</dbReference>
<feature type="transmembrane region" description="Helical" evidence="8">
    <location>
        <begin position="84"/>
        <end position="110"/>
    </location>
</feature>
<organism evidence="10 11">
    <name type="scientific">Rhizorhabdus histidinilytica</name>
    <dbReference type="NCBI Taxonomy" id="439228"/>
    <lineage>
        <taxon>Bacteria</taxon>
        <taxon>Pseudomonadati</taxon>
        <taxon>Pseudomonadota</taxon>
        <taxon>Alphaproteobacteria</taxon>
        <taxon>Sphingomonadales</taxon>
        <taxon>Sphingomonadaceae</taxon>
        <taxon>Rhizorhabdus</taxon>
    </lineage>
</organism>
<evidence type="ECO:0000256" key="3">
    <source>
        <dbReference type="ARBA" id="ARBA00022448"/>
    </source>
</evidence>
<evidence type="ECO:0000313" key="11">
    <source>
        <dbReference type="Proteomes" id="UP000189818"/>
    </source>
</evidence>
<protein>
    <submittedName>
        <fullName evidence="10">MFS transporter, DHA2 family, multidrug resistance protein</fullName>
    </submittedName>
</protein>
<feature type="domain" description="Major facilitator superfamily (MFS) profile" evidence="9">
    <location>
        <begin position="18"/>
        <end position="498"/>
    </location>
</feature>
<sequence length="507" mass="54574">MAGTASYDLVTGRRRFVAGIALASVNLMVVLDMTIANVSVPHISGNLGISPSQGTWVITSYAVAEAICVPLTGWLAQRFGSVRVFILSILGFGLFSVLCGLSTTLGMLVACRIGQGLSGGPLIPLTQTLLMRIFPPDKRARAMGLWAMTTLIGPVLGPILGGWISDNWSWHWIFFINVPVVLFSAGISYSFLRVVETPVETVPIDRVGLALMILWIGALQIMLDIGREHDWFADPTVLALALFAAIVFVVFVIWELTEEHPVVDLRVFRHRGFTINALTIAFGFGTYFAGIVVIPQWMQITLGFTATWAGLATAFTGMAGLLVGRAAPVLITKIDPRIVLSGALVWAGGATLLRTNWTSGADFWTLGLPQFIMGLGMPFFFVTATSMSLSSVPSRELASAAGLQNFLRIMGVAVSTSVVMTYWNDQARVAGSELAGRLNPDTPGGTIAGFSVEQSRALMAQLVDREALTIATDKIFLIAGLLMWLIALFVWLAPKPKRMADPMAGGH</sequence>
<evidence type="ECO:0000256" key="1">
    <source>
        <dbReference type="ARBA" id="ARBA00004651"/>
    </source>
</evidence>
<dbReference type="NCBIfam" id="TIGR00711">
    <property type="entry name" value="efflux_EmrB"/>
    <property type="match status" value="1"/>
</dbReference>
<dbReference type="InterPro" id="IPR036259">
    <property type="entry name" value="MFS_trans_sf"/>
</dbReference>
<feature type="transmembrane region" description="Helical" evidence="8">
    <location>
        <begin position="16"/>
        <end position="36"/>
    </location>
</feature>
<dbReference type="Proteomes" id="UP000189818">
    <property type="component" value="Unassembled WGS sequence"/>
</dbReference>
<dbReference type="GO" id="GO:0022857">
    <property type="term" value="F:transmembrane transporter activity"/>
    <property type="evidence" value="ECO:0007669"/>
    <property type="project" value="InterPro"/>
</dbReference>
<comment type="similarity">
    <text evidence="2">Belongs to the major facilitator superfamily. EmrB family.</text>
</comment>
<accession>A0A1T5BT91</accession>
<keyword evidence="6 8" id="KW-1133">Transmembrane helix</keyword>
<feature type="transmembrane region" description="Helical" evidence="8">
    <location>
        <begin position="145"/>
        <end position="164"/>
    </location>
</feature>
<feature type="transmembrane region" description="Helical" evidence="8">
    <location>
        <begin position="204"/>
        <end position="223"/>
    </location>
</feature>
<dbReference type="STRING" id="439228.SAMN06295920_103242"/>
<dbReference type="RefSeq" id="WP_079647563.1">
    <property type="nucleotide sequence ID" value="NZ_FUYM01000003.1"/>
</dbReference>
<evidence type="ECO:0000256" key="8">
    <source>
        <dbReference type="SAM" id="Phobius"/>
    </source>
</evidence>
<keyword evidence="3" id="KW-0813">Transport</keyword>
<dbReference type="SUPFAM" id="SSF103473">
    <property type="entry name" value="MFS general substrate transporter"/>
    <property type="match status" value="1"/>
</dbReference>
<keyword evidence="7 8" id="KW-0472">Membrane</keyword>
<gene>
    <name evidence="10" type="ORF">SAMN06295920_103242</name>
</gene>
<comment type="subcellular location">
    <subcellularLocation>
        <location evidence="1">Cell membrane</location>
        <topology evidence="1">Multi-pass membrane protein</topology>
    </subcellularLocation>
</comment>
<feature type="transmembrane region" description="Helical" evidence="8">
    <location>
        <begin position="235"/>
        <end position="254"/>
    </location>
</feature>
<proteinExistence type="inferred from homology"/>
<feature type="transmembrane region" description="Helical" evidence="8">
    <location>
        <begin position="306"/>
        <end position="326"/>
    </location>
</feature>
<feature type="transmembrane region" description="Helical" evidence="8">
    <location>
        <begin position="275"/>
        <end position="294"/>
    </location>
</feature>
<dbReference type="EMBL" id="FUYM01000003">
    <property type="protein sequence ID" value="SKB50100.1"/>
    <property type="molecule type" value="Genomic_DNA"/>
</dbReference>
<dbReference type="InterPro" id="IPR004638">
    <property type="entry name" value="EmrB-like"/>
</dbReference>
<evidence type="ECO:0000256" key="2">
    <source>
        <dbReference type="ARBA" id="ARBA00008537"/>
    </source>
</evidence>
<dbReference type="Gene3D" id="1.20.1720.10">
    <property type="entry name" value="Multidrug resistance protein D"/>
    <property type="match status" value="2"/>
</dbReference>
<dbReference type="GO" id="GO:0005886">
    <property type="term" value="C:plasma membrane"/>
    <property type="evidence" value="ECO:0007669"/>
    <property type="project" value="UniProtKB-SubCell"/>
</dbReference>
<feature type="transmembrane region" description="Helical" evidence="8">
    <location>
        <begin position="116"/>
        <end position="133"/>
    </location>
</feature>
<feature type="transmembrane region" description="Helical" evidence="8">
    <location>
        <begin position="338"/>
        <end position="357"/>
    </location>
</feature>
<dbReference type="AlphaFoldDB" id="A0A1T5BT91"/>
<keyword evidence="4" id="KW-1003">Cell membrane</keyword>
<dbReference type="PROSITE" id="PS50850">
    <property type="entry name" value="MFS"/>
    <property type="match status" value="1"/>
</dbReference>
<feature type="transmembrane region" description="Helical" evidence="8">
    <location>
        <begin position="363"/>
        <end position="384"/>
    </location>
</feature>